<feature type="transmembrane region" description="Helical" evidence="9">
    <location>
        <begin position="94"/>
        <end position="114"/>
    </location>
</feature>
<dbReference type="PANTHER" id="PTHR12174">
    <property type="entry name" value="SIGNAL PEPTIDE PEPTIDASE"/>
    <property type="match status" value="1"/>
</dbReference>
<dbReference type="InterPro" id="IPR007369">
    <property type="entry name" value="Peptidase_A22B_SPP"/>
</dbReference>
<protein>
    <submittedName>
        <fullName evidence="10">Uncharacterized protein</fullName>
    </submittedName>
</protein>
<evidence type="ECO:0000313" key="11">
    <source>
        <dbReference type="Proteomes" id="UP000245609"/>
    </source>
</evidence>
<dbReference type="InterPro" id="IPR006639">
    <property type="entry name" value="Preselin/SPP"/>
</dbReference>
<comment type="similarity">
    <text evidence="2">Belongs to the peptidase A22B family.</text>
</comment>
<dbReference type="SMART" id="SM00730">
    <property type="entry name" value="PSN"/>
    <property type="match status" value="1"/>
</dbReference>
<proteinExistence type="inferred from homology"/>
<sequence length="635" mass="71589">MDSSIYIAYSALASLAIFCIYFGSFDSLKNLKSGSKKKTHKAFPEFSDSDESDEEAETVSDKDAYMFPLYGSITLFSMYLLLKYMNKDYVNMLLSIYFAFAGIAAVSQSLTSTIKRITKIKLPIYYVSTVHKAKQLFMVKFTFLHIISTVFGVLIVGAYMYTKNWILSEIIGICFCLTAIKFMKLDKAISGIIMLSGLFLYDIFWVFGTEVMVSVAKNLDAPIKLVFPKNIFDADGANKFVMLGLGDIIVPGVFIALCLRFDQSVYLKKIGYQHRKPLPEVLKGKKSNFSFPTPYFTACLTAYIAGLATTIFVMHTFKAAQPALLYLSPACILSVLGLAAVRGELSAFFAYEEDKPEDETSDSAKAKKSNSKSAARKAERSDLSNIESGAEASDDEAEAKPTKLYSLRSRAQPASESDSTQNHKDKPLEENNQEALDLKPLGNSNDVPKSFQRIINAMNQKQPKKKNKNDKEMKKTDSFLEIEDGEDFKSFNKRLKMETEKKLALIPSIRFKSLDENSDEDQLSRKERNQRSRKEKEKLKRKNREKSPDPFGGFDKSIVFNQHVDAPPVFKTLPRNVLKMKNDQKAINHKPSDKDQLAIKKMVMKTARLTPLDKLKNSKSGKHQGKKILVYPTQN</sequence>
<evidence type="ECO:0000256" key="7">
    <source>
        <dbReference type="ARBA" id="ARBA00023136"/>
    </source>
</evidence>
<organism evidence="10 11">
    <name type="scientific">Smittium megazygosporum</name>
    <dbReference type="NCBI Taxonomy" id="133381"/>
    <lineage>
        <taxon>Eukaryota</taxon>
        <taxon>Fungi</taxon>
        <taxon>Fungi incertae sedis</taxon>
        <taxon>Zoopagomycota</taxon>
        <taxon>Kickxellomycotina</taxon>
        <taxon>Harpellomycetes</taxon>
        <taxon>Harpellales</taxon>
        <taxon>Legeriomycetaceae</taxon>
        <taxon>Smittium</taxon>
    </lineage>
</organism>
<feature type="transmembrane region" description="Helical" evidence="9">
    <location>
        <begin position="64"/>
        <end position="82"/>
    </location>
</feature>
<comment type="caution">
    <text evidence="10">The sequence shown here is derived from an EMBL/GenBank/DDBJ whole genome shotgun (WGS) entry which is preliminary data.</text>
</comment>
<feature type="transmembrane region" description="Helical" evidence="9">
    <location>
        <begin position="295"/>
        <end position="317"/>
    </location>
</feature>
<name>A0A2T9ZJ92_9FUNG</name>
<dbReference type="Pfam" id="PF04258">
    <property type="entry name" value="Peptidase_A22B"/>
    <property type="match status" value="1"/>
</dbReference>
<feature type="transmembrane region" description="Helical" evidence="9">
    <location>
        <begin position="240"/>
        <end position="259"/>
    </location>
</feature>
<evidence type="ECO:0000313" key="10">
    <source>
        <dbReference type="EMBL" id="PVV04659.1"/>
    </source>
</evidence>
<dbReference type="GO" id="GO:0098553">
    <property type="term" value="C:lumenal side of endoplasmic reticulum membrane"/>
    <property type="evidence" value="ECO:0007669"/>
    <property type="project" value="TreeGrafter"/>
</dbReference>
<dbReference type="AlphaFoldDB" id="A0A2T9ZJ92"/>
<dbReference type="Proteomes" id="UP000245609">
    <property type="component" value="Unassembled WGS sequence"/>
</dbReference>
<keyword evidence="11" id="KW-1185">Reference proteome</keyword>
<comment type="subcellular location">
    <subcellularLocation>
        <location evidence="1">Endoplasmic reticulum membrane</location>
        <topology evidence="1">Multi-pass membrane protein</topology>
    </subcellularLocation>
</comment>
<evidence type="ECO:0000256" key="2">
    <source>
        <dbReference type="ARBA" id="ARBA00006859"/>
    </source>
</evidence>
<dbReference type="GO" id="GO:0033619">
    <property type="term" value="P:membrane protein proteolysis"/>
    <property type="evidence" value="ECO:0007669"/>
    <property type="project" value="TreeGrafter"/>
</dbReference>
<dbReference type="GO" id="GO:0042500">
    <property type="term" value="F:aspartic endopeptidase activity, intramembrane cleaving"/>
    <property type="evidence" value="ECO:0007669"/>
    <property type="project" value="InterPro"/>
</dbReference>
<evidence type="ECO:0000256" key="9">
    <source>
        <dbReference type="SAM" id="Phobius"/>
    </source>
</evidence>
<keyword evidence="3 9" id="KW-0812">Transmembrane</keyword>
<feature type="compositionally biased region" description="Basic residues" evidence="8">
    <location>
        <begin position="617"/>
        <end position="626"/>
    </location>
</feature>
<accession>A0A2T9ZJ92</accession>
<feature type="transmembrane region" description="Helical" evidence="9">
    <location>
        <begin position="323"/>
        <end position="341"/>
    </location>
</feature>
<feature type="transmembrane region" description="Helical" evidence="9">
    <location>
        <begin position="165"/>
        <end position="182"/>
    </location>
</feature>
<keyword evidence="7 9" id="KW-0472">Membrane</keyword>
<keyword evidence="6 9" id="KW-1133">Transmembrane helix</keyword>
<feature type="transmembrane region" description="Helical" evidence="9">
    <location>
        <begin position="135"/>
        <end position="159"/>
    </location>
</feature>
<feature type="compositionally biased region" description="Basic and acidic residues" evidence="8">
    <location>
        <begin position="522"/>
        <end position="538"/>
    </location>
</feature>
<feature type="transmembrane region" description="Helical" evidence="9">
    <location>
        <begin position="6"/>
        <end position="28"/>
    </location>
</feature>
<gene>
    <name evidence="10" type="ORF">BB560_000833</name>
</gene>
<evidence type="ECO:0000256" key="4">
    <source>
        <dbReference type="ARBA" id="ARBA00022801"/>
    </source>
</evidence>
<evidence type="ECO:0000256" key="8">
    <source>
        <dbReference type="SAM" id="MobiDB-lite"/>
    </source>
</evidence>
<reference evidence="10 11" key="1">
    <citation type="journal article" date="2018" name="MBio">
        <title>Comparative Genomics Reveals the Core Gene Toolbox for the Fungus-Insect Symbiosis.</title>
        <authorList>
            <person name="Wang Y."/>
            <person name="Stata M."/>
            <person name="Wang W."/>
            <person name="Stajich J.E."/>
            <person name="White M.M."/>
            <person name="Moncalvo J.M."/>
        </authorList>
    </citation>
    <scope>NUCLEOTIDE SEQUENCE [LARGE SCALE GENOMIC DNA]</scope>
    <source>
        <strain evidence="10 11">SC-DP-2</strain>
    </source>
</reference>
<dbReference type="PANTHER" id="PTHR12174:SF23">
    <property type="entry name" value="MINOR HISTOCOMPATIBILITY ANTIGEN H13"/>
    <property type="match status" value="1"/>
</dbReference>
<evidence type="ECO:0000256" key="5">
    <source>
        <dbReference type="ARBA" id="ARBA00022824"/>
    </source>
</evidence>
<evidence type="ECO:0000256" key="1">
    <source>
        <dbReference type="ARBA" id="ARBA00004477"/>
    </source>
</evidence>
<keyword evidence="5" id="KW-0256">Endoplasmic reticulum</keyword>
<feature type="region of interest" description="Disordered" evidence="8">
    <location>
        <begin position="506"/>
        <end position="555"/>
    </location>
</feature>
<dbReference type="GO" id="GO:0098554">
    <property type="term" value="C:cytoplasmic side of endoplasmic reticulum membrane"/>
    <property type="evidence" value="ECO:0007669"/>
    <property type="project" value="TreeGrafter"/>
</dbReference>
<dbReference type="OrthoDB" id="29661at2759"/>
<dbReference type="EMBL" id="MBFS01000096">
    <property type="protein sequence ID" value="PVV04659.1"/>
    <property type="molecule type" value="Genomic_DNA"/>
</dbReference>
<feature type="region of interest" description="Disordered" evidence="8">
    <location>
        <begin position="358"/>
        <end position="483"/>
    </location>
</feature>
<feature type="compositionally biased region" description="Basic and acidic residues" evidence="8">
    <location>
        <begin position="469"/>
        <end position="478"/>
    </location>
</feature>
<evidence type="ECO:0000256" key="6">
    <source>
        <dbReference type="ARBA" id="ARBA00022989"/>
    </source>
</evidence>
<feature type="transmembrane region" description="Helical" evidence="9">
    <location>
        <begin position="189"/>
        <end position="208"/>
    </location>
</feature>
<dbReference type="GO" id="GO:0006465">
    <property type="term" value="P:signal peptide processing"/>
    <property type="evidence" value="ECO:0007669"/>
    <property type="project" value="TreeGrafter"/>
</dbReference>
<evidence type="ECO:0000256" key="3">
    <source>
        <dbReference type="ARBA" id="ARBA00022692"/>
    </source>
</evidence>
<keyword evidence="4" id="KW-0378">Hydrolase</keyword>
<feature type="region of interest" description="Disordered" evidence="8">
    <location>
        <begin position="612"/>
        <end position="635"/>
    </location>
</feature>
<dbReference type="STRING" id="133381.A0A2T9ZJ92"/>